<evidence type="ECO:0000256" key="1">
    <source>
        <dbReference type="ARBA" id="ARBA00023125"/>
    </source>
</evidence>
<comment type="caution">
    <text evidence="4">The sequence shown here is derived from an EMBL/GenBank/DDBJ whole genome shotgun (WGS) entry which is preliminary data.</text>
</comment>
<keyword evidence="5" id="KW-1185">Reference proteome</keyword>
<dbReference type="Pfam" id="PF00440">
    <property type="entry name" value="TetR_N"/>
    <property type="match status" value="1"/>
</dbReference>
<organism evidence="4 5">
    <name type="scientific">Streptomyces coryli</name>
    <dbReference type="NCBI Taxonomy" id="1128680"/>
    <lineage>
        <taxon>Bacteria</taxon>
        <taxon>Bacillati</taxon>
        <taxon>Actinomycetota</taxon>
        <taxon>Actinomycetes</taxon>
        <taxon>Kitasatosporales</taxon>
        <taxon>Streptomycetaceae</taxon>
        <taxon>Streptomyces</taxon>
    </lineage>
</organism>
<name>A0A6G4U1W3_9ACTN</name>
<evidence type="ECO:0000313" key="4">
    <source>
        <dbReference type="EMBL" id="NGN66073.1"/>
    </source>
</evidence>
<protein>
    <submittedName>
        <fullName evidence="4">TetR/AcrR family transcriptional regulator</fullName>
    </submittedName>
</protein>
<feature type="domain" description="HTH tetR-type" evidence="3">
    <location>
        <begin position="1"/>
        <end position="61"/>
    </location>
</feature>
<dbReference type="InterPro" id="IPR009057">
    <property type="entry name" value="Homeodomain-like_sf"/>
</dbReference>
<dbReference type="GO" id="GO:0003700">
    <property type="term" value="F:DNA-binding transcription factor activity"/>
    <property type="evidence" value="ECO:0007669"/>
    <property type="project" value="TreeGrafter"/>
</dbReference>
<dbReference type="GO" id="GO:0000976">
    <property type="term" value="F:transcription cis-regulatory region binding"/>
    <property type="evidence" value="ECO:0007669"/>
    <property type="project" value="TreeGrafter"/>
</dbReference>
<evidence type="ECO:0000313" key="5">
    <source>
        <dbReference type="Proteomes" id="UP000481583"/>
    </source>
</evidence>
<dbReference type="Gene3D" id="1.10.357.10">
    <property type="entry name" value="Tetracycline Repressor, domain 2"/>
    <property type="match status" value="1"/>
</dbReference>
<dbReference type="InterPro" id="IPR050109">
    <property type="entry name" value="HTH-type_TetR-like_transc_reg"/>
</dbReference>
<sequence length="182" mass="19876">MGHREDLLEGAKACLLEKGWARTTARDIVAASGANLASIGYHYGGKDELMRAAFLALIDDWGVRVAAEVRGDTDRAKVWDAMIKGVDANRGFWLAQLEVLGQLEHNSKLKDFFVEVMPQGWEGMVTLFEGVPEDQVDKARAGTDGWLYSALFVGIWTQHLISPDATPSGAQIEASLRRMAGG</sequence>
<keyword evidence="1 2" id="KW-0238">DNA-binding</keyword>
<accession>A0A6G4U1W3</accession>
<dbReference type="AlphaFoldDB" id="A0A6G4U1W3"/>
<dbReference type="InterPro" id="IPR001647">
    <property type="entry name" value="HTH_TetR"/>
</dbReference>
<dbReference type="Proteomes" id="UP000481583">
    <property type="component" value="Unassembled WGS sequence"/>
</dbReference>
<feature type="DNA-binding region" description="H-T-H motif" evidence="2">
    <location>
        <begin position="24"/>
        <end position="43"/>
    </location>
</feature>
<evidence type="ECO:0000256" key="2">
    <source>
        <dbReference type="PROSITE-ProRule" id="PRU00335"/>
    </source>
</evidence>
<dbReference type="RefSeq" id="WP_165239109.1">
    <property type="nucleotide sequence ID" value="NZ_JAAKZV010000083.1"/>
</dbReference>
<proteinExistence type="predicted"/>
<dbReference type="PROSITE" id="PS50977">
    <property type="entry name" value="HTH_TETR_2"/>
    <property type="match status" value="1"/>
</dbReference>
<dbReference type="SUPFAM" id="SSF46689">
    <property type="entry name" value="Homeodomain-like"/>
    <property type="match status" value="1"/>
</dbReference>
<dbReference type="EMBL" id="JAAKZV010000083">
    <property type="protein sequence ID" value="NGN66073.1"/>
    <property type="molecule type" value="Genomic_DNA"/>
</dbReference>
<evidence type="ECO:0000259" key="3">
    <source>
        <dbReference type="PROSITE" id="PS50977"/>
    </source>
</evidence>
<dbReference type="PANTHER" id="PTHR30055">
    <property type="entry name" value="HTH-TYPE TRANSCRIPTIONAL REGULATOR RUTR"/>
    <property type="match status" value="1"/>
</dbReference>
<gene>
    <name evidence="4" type="ORF">G5C51_19510</name>
</gene>
<reference evidence="4 5" key="1">
    <citation type="submission" date="2020-02" db="EMBL/GenBank/DDBJ databases">
        <title>Whole-genome analyses of novel actinobacteria.</title>
        <authorList>
            <person name="Sahin N."/>
        </authorList>
    </citation>
    <scope>NUCLEOTIDE SEQUENCE [LARGE SCALE GENOMIC DNA]</scope>
    <source>
        <strain evidence="4 5">A7024</strain>
    </source>
</reference>
<dbReference type="PANTHER" id="PTHR30055:SF219">
    <property type="entry name" value="TRANSCRIPTIONAL REGULATORY PROTEIN"/>
    <property type="match status" value="1"/>
</dbReference>